<organism evidence="8">
    <name type="scientific">Paracoccus kondratievae</name>
    <dbReference type="NCBI Taxonomy" id="135740"/>
    <lineage>
        <taxon>Bacteria</taxon>
        <taxon>Pseudomonadati</taxon>
        <taxon>Pseudomonadota</taxon>
        <taxon>Alphaproteobacteria</taxon>
        <taxon>Rhodobacterales</taxon>
        <taxon>Paracoccaceae</taxon>
        <taxon>Paracoccus</taxon>
    </lineage>
</organism>
<comment type="subcellular location">
    <subcellularLocation>
        <location evidence="1">Cell membrane</location>
        <topology evidence="1">Multi-pass membrane protein</topology>
    </subcellularLocation>
</comment>
<accession>A0A0G3B6I1</accession>
<dbReference type="PROSITE" id="PS01061">
    <property type="entry name" value="FLIP_2"/>
    <property type="match status" value="1"/>
</dbReference>
<gene>
    <name evidence="9" type="primary">bscR</name>
    <name evidence="9" type="ORF">GCM10017635_28450</name>
    <name evidence="8" type="ORF">pKON1_p56</name>
</gene>
<reference evidence="9" key="3">
    <citation type="submission" date="2023-01" db="EMBL/GenBank/DDBJ databases">
        <authorList>
            <person name="Sun Q."/>
            <person name="Evtushenko L."/>
        </authorList>
    </citation>
    <scope>NUCLEOTIDE SEQUENCE</scope>
    <source>
        <strain evidence="9">VKM B-2222</strain>
    </source>
</reference>
<dbReference type="RefSeq" id="WP_271180074.1">
    <property type="nucleotide sequence ID" value="NZ_BSFH01000085.1"/>
</dbReference>
<dbReference type="GO" id="GO:0005886">
    <property type="term" value="C:plasma membrane"/>
    <property type="evidence" value="ECO:0007669"/>
    <property type="project" value="UniProtKB-SubCell"/>
</dbReference>
<reference evidence="8" key="2">
    <citation type="journal article" date="2015" name="Plasmid">
        <title>Maintenance and genetic load of plasmid pKON1 of Paracoccus kondratievae, containing a highly efficient toxin-antitoxin module of the hipAB family.</title>
        <authorList>
            <person name="Czarnecki J."/>
            <person name="Dziewit L."/>
            <person name="Kowalski L."/>
            <person name="Ochnio M."/>
            <person name="Bartosik D."/>
        </authorList>
    </citation>
    <scope>NUCLEOTIDE SEQUENCE</scope>
    <source>
        <strain evidence="8">NCIMB 13773</strain>
        <plasmid evidence="8">pKON1</plasmid>
    </source>
</reference>
<dbReference type="Pfam" id="PF00813">
    <property type="entry name" value="FliP"/>
    <property type="match status" value="1"/>
</dbReference>
<comment type="caution">
    <text evidence="7">Lacks conserved residue(s) required for the propagation of feature annotation.</text>
</comment>
<keyword evidence="5 7" id="KW-1133">Transmembrane helix</keyword>
<protein>
    <submittedName>
        <fullName evidence="9">EscR/YscR/HrcR family type III secretion system export apparatus protein</fullName>
    </submittedName>
    <submittedName>
        <fullName evidence="8">Type III secretion system component SctR</fullName>
    </submittedName>
</protein>
<proteinExistence type="inferred from homology"/>
<dbReference type="InterPro" id="IPR005838">
    <property type="entry name" value="T3SS_IM_P"/>
</dbReference>
<geneLocation type="plasmid" evidence="8">
    <name>pKON1</name>
</geneLocation>
<evidence type="ECO:0000256" key="7">
    <source>
        <dbReference type="RuleBase" id="RU362070"/>
    </source>
</evidence>
<keyword evidence="3 7" id="KW-1003">Cell membrane</keyword>
<dbReference type="EMBL" id="KP294352">
    <property type="protein sequence ID" value="AKJ20447.1"/>
    <property type="molecule type" value="Genomic_DNA"/>
</dbReference>
<dbReference type="Proteomes" id="UP001143349">
    <property type="component" value="Unassembled WGS sequence"/>
</dbReference>
<comment type="similarity">
    <text evidence="2 7">Belongs to the FliP/MopC/SpaP family.</text>
</comment>
<dbReference type="NCBIfam" id="NF009438">
    <property type="entry name" value="PRK12797.1"/>
    <property type="match status" value="1"/>
</dbReference>
<evidence type="ECO:0000313" key="8">
    <source>
        <dbReference type="EMBL" id="AKJ20447.1"/>
    </source>
</evidence>
<dbReference type="NCBIfam" id="TIGR01102">
    <property type="entry name" value="yscR"/>
    <property type="match status" value="1"/>
</dbReference>
<evidence type="ECO:0000313" key="10">
    <source>
        <dbReference type="Proteomes" id="UP001143349"/>
    </source>
</evidence>
<evidence type="ECO:0000256" key="3">
    <source>
        <dbReference type="ARBA" id="ARBA00022475"/>
    </source>
</evidence>
<keyword evidence="10" id="KW-1185">Reference proteome</keyword>
<evidence type="ECO:0000256" key="6">
    <source>
        <dbReference type="ARBA" id="ARBA00023136"/>
    </source>
</evidence>
<evidence type="ECO:0000313" key="9">
    <source>
        <dbReference type="EMBL" id="GLK65370.1"/>
    </source>
</evidence>
<reference evidence="9" key="1">
    <citation type="journal article" date="2014" name="Int. J. Syst. Evol. Microbiol.">
        <title>Complete genome sequence of Corynebacterium casei LMG S-19264T (=DSM 44701T), isolated from a smear-ripened cheese.</title>
        <authorList>
            <consortium name="US DOE Joint Genome Institute (JGI-PGF)"/>
            <person name="Walter F."/>
            <person name="Albersmeier A."/>
            <person name="Kalinowski J."/>
            <person name="Ruckert C."/>
        </authorList>
    </citation>
    <scope>NUCLEOTIDE SEQUENCE</scope>
    <source>
        <strain evidence="9">VKM B-2222</strain>
    </source>
</reference>
<evidence type="ECO:0000256" key="4">
    <source>
        <dbReference type="ARBA" id="ARBA00022692"/>
    </source>
</evidence>
<keyword evidence="6 7" id="KW-0472">Membrane</keyword>
<dbReference type="EMBL" id="BSFH01000085">
    <property type="protein sequence ID" value="GLK65370.1"/>
    <property type="molecule type" value="Genomic_DNA"/>
</dbReference>
<dbReference type="PANTHER" id="PTHR30587:SF2">
    <property type="entry name" value="SURFACE PRESENTATION OF ANTIGENS PROTEIN SPAP"/>
    <property type="match status" value="1"/>
</dbReference>
<dbReference type="InterPro" id="IPR005773">
    <property type="entry name" value="T3SS_YscR-like"/>
</dbReference>
<dbReference type="GO" id="GO:0009306">
    <property type="term" value="P:protein secretion"/>
    <property type="evidence" value="ECO:0007669"/>
    <property type="project" value="UniProtKB-UniRule"/>
</dbReference>
<keyword evidence="4 7" id="KW-0812">Transmembrane</keyword>
<sequence length="214" mass="23238">MDSPFPLLLIAAGITVIPFLIVSLTAFVKIAVVLFLVRNALGTMQTPPNIVLYGVTVVLTGYVMSPVFAASLNAVTAGGTLTQMPAPAEWPDIFSRGIEPVRDFLMRFTTPQDREFFLAAAQEMHSENAVMPQETDIFILAPAFVTAELTKAFQIGVLLYLPFIVVDLVVTNVLTALGMMMVSPTVISLPFKLLLFVAADGWSRLTHGLVMSYV</sequence>
<evidence type="ECO:0000256" key="2">
    <source>
        <dbReference type="ARBA" id="ARBA00006257"/>
    </source>
</evidence>
<evidence type="ECO:0000256" key="1">
    <source>
        <dbReference type="ARBA" id="ARBA00004651"/>
    </source>
</evidence>
<keyword evidence="8" id="KW-0614">Plasmid</keyword>
<evidence type="ECO:0000256" key="5">
    <source>
        <dbReference type="ARBA" id="ARBA00022989"/>
    </source>
</evidence>
<dbReference type="AlphaFoldDB" id="A0A0G3B6I1"/>
<feature type="transmembrane region" description="Helical" evidence="7">
    <location>
        <begin position="159"/>
        <end position="182"/>
    </location>
</feature>
<name>A0A0G3B6I1_9RHOB</name>
<feature type="transmembrane region" description="Helical" evidence="7">
    <location>
        <begin position="50"/>
        <end position="72"/>
    </location>
</feature>
<dbReference type="PANTHER" id="PTHR30587">
    <property type="entry name" value="FLAGELLAR BIOSYNTHETIC PROTEIN FLIP"/>
    <property type="match status" value="1"/>
</dbReference>
<feature type="transmembrane region" description="Helical" evidence="7">
    <location>
        <begin position="6"/>
        <end position="38"/>
    </location>
</feature>
<dbReference type="PRINTS" id="PR01302">
    <property type="entry name" value="TYPE3IMPPROT"/>
</dbReference>